<feature type="region of interest" description="Disordered" evidence="3">
    <location>
        <begin position="60"/>
        <end position="79"/>
    </location>
</feature>
<gene>
    <name evidence="5" type="ORF">QC761_303275</name>
</gene>
<dbReference type="SUPFAM" id="SSF54106">
    <property type="entry name" value="LysM domain"/>
    <property type="match status" value="2"/>
</dbReference>
<dbReference type="GeneID" id="87896958"/>
<dbReference type="InterPro" id="IPR018392">
    <property type="entry name" value="LysM"/>
</dbReference>
<reference evidence="5 6" key="1">
    <citation type="journal article" date="2023" name="bioRxiv">
        <title>High-quality genome assemblies of four members of thePodospora anserinaspecies complex.</title>
        <authorList>
            <person name="Ament-Velasquez S.L."/>
            <person name="Vogan A.A."/>
            <person name="Wallerman O."/>
            <person name="Hartmann F."/>
            <person name="Gautier V."/>
            <person name="Silar P."/>
            <person name="Giraud T."/>
            <person name="Johannesson H."/>
        </authorList>
    </citation>
    <scope>NUCLEOTIDE SEQUENCE [LARGE SCALE GENOMIC DNA]</scope>
    <source>
        <strain evidence="5 6">CBS 112042</strain>
    </source>
</reference>
<evidence type="ECO:0000313" key="6">
    <source>
        <dbReference type="Proteomes" id="UP001322138"/>
    </source>
</evidence>
<organism evidence="5 6">
    <name type="scientific">Podospora bellae-mahoneyi</name>
    <dbReference type="NCBI Taxonomy" id="2093777"/>
    <lineage>
        <taxon>Eukaryota</taxon>
        <taxon>Fungi</taxon>
        <taxon>Dikarya</taxon>
        <taxon>Ascomycota</taxon>
        <taxon>Pezizomycotina</taxon>
        <taxon>Sordariomycetes</taxon>
        <taxon>Sordariomycetidae</taxon>
        <taxon>Sordariales</taxon>
        <taxon>Podosporaceae</taxon>
        <taxon>Podospora</taxon>
    </lineage>
</organism>
<dbReference type="InterPro" id="IPR036779">
    <property type="entry name" value="LysM_dom_sf"/>
</dbReference>
<dbReference type="EMBL" id="JAFFGZ010000005">
    <property type="protein sequence ID" value="KAK4644272.1"/>
    <property type="molecule type" value="Genomic_DNA"/>
</dbReference>
<dbReference type="PANTHER" id="PTHR47700:SF2">
    <property type="entry name" value="CHITINASE"/>
    <property type="match status" value="1"/>
</dbReference>
<dbReference type="CDD" id="cd00118">
    <property type="entry name" value="LysM"/>
    <property type="match status" value="1"/>
</dbReference>
<keyword evidence="2" id="KW-0843">Virulence</keyword>
<sequence>MGQCQSINAQPGEGCFELAQRCRISQYDFDRFNPNVCGNIYVGMRMCCTEPVCCLSPPSSRRRTVPPPPTIELSPPPPAGGSCETYTVKGGDTCEDIASAFGVSEDGLDRINVFTSGWGGCKYLFSADLLTWLFCQALRSLYGMTSRS</sequence>
<evidence type="ECO:0000259" key="4">
    <source>
        <dbReference type="PROSITE" id="PS51782"/>
    </source>
</evidence>
<name>A0ABR0FNB4_9PEZI</name>
<dbReference type="PROSITE" id="PS51782">
    <property type="entry name" value="LYSM"/>
    <property type="match status" value="1"/>
</dbReference>
<dbReference type="Pfam" id="PF01476">
    <property type="entry name" value="LysM"/>
    <property type="match status" value="2"/>
</dbReference>
<evidence type="ECO:0000313" key="5">
    <source>
        <dbReference type="EMBL" id="KAK4644272.1"/>
    </source>
</evidence>
<feature type="compositionally biased region" description="Pro residues" evidence="3">
    <location>
        <begin position="65"/>
        <end position="79"/>
    </location>
</feature>
<evidence type="ECO:0000256" key="2">
    <source>
        <dbReference type="ARBA" id="ARBA00023026"/>
    </source>
</evidence>
<keyword evidence="6" id="KW-1185">Reference proteome</keyword>
<dbReference type="InterPro" id="IPR053214">
    <property type="entry name" value="LysM12-like"/>
</dbReference>
<accession>A0ABR0FNB4</accession>
<protein>
    <recommendedName>
        <fullName evidence="4">LysM domain-containing protein</fullName>
    </recommendedName>
</protein>
<comment type="caution">
    <text evidence="5">The sequence shown here is derived from an EMBL/GenBank/DDBJ whole genome shotgun (WGS) entry which is preliminary data.</text>
</comment>
<dbReference type="Gene3D" id="3.10.350.10">
    <property type="entry name" value="LysM domain"/>
    <property type="match status" value="2"/>
</dbReference>
<evidence type="ECO:0000256" key="1">
    <source>
        <dbReference type="ARBA" id="ARBA00022669"/>
    </source>
</evidence>
<dbReference type="PANTHER" id="PTHR47700">
    <property type="entry name" value="V CHITINASE, PUTATIVE (AFU_ORTHOLOGUE AFUA_6G13720)-RELATED"/>
    <property type="match status" value="1"/>
</dbReference>
<feature type="domain" description="LysM" evidence="4">
    <location>
        <begin position="84"/>
        <end position="132"/>
    </location>
</feature>
<evidence type="ECO:0000256" key="3">
    <source>
        <dbReference type="SAM" id="MobiDB-lite"/>
    </source>
</evidence>
<dbReference type="RefSeq" id="XP_062733248.1">
    <property type="nucleotide sequence ID" value="XM_062877476.1"/>
</dbReference>
<proteinExistence type="predicted"/>
<keyword evidence="1" id="KW-0147">Chitin-binding</keyword>
<dbReference type="Proteomes" id="UP001322138">
    <property type="component" value="Unassembled WGS sequence"/>
</dbReference>